<dbReference type="EMBL" id="CADCUG010000135">
    <property type="protein sequence ID" value="CAA9350724.1"/>
    <property type="molecule type" value="Genomic_DNA"/>
</dbReference>
<reference evidence="1" key="1">
    <citation type="submission" date="2020-02" db="EMBL/GenBank/DDBJ databases">
        <authorList>
            <person name="Meier V. D."/>
        </authorList>
    </citation>
    <scope>NUCLEOTIDE SEQUENCE</scope>
    <source>
        <strain evidence="1">AVDCRST_MAG29</strain>
    </source>
</reference>
<dbReference type="AlphaFoldDB" id="A0A6J4M5E1"/>
<sequence>MGVRNELDGPPEEFVAAVAALRAARPRREVHVESIPAPQRIAPYASALSADVRVGGEDVGNGRLVLLYDPAGKEAWEGRFRCVAFGRADIGPEMVTDPLISAVGWSWLTDALDAAAADRVALSGTVTTVLSEGFGGMAEDGSSAQLEVRASWTPLAGIAPHVTAWSEMLCTVAGLPPLPPGVASLPRRGPQG</sequence>
<organism evidence="1">
    <name type="scientific">uncultured Nocardioidaceae bacterium</name>
    <dbReference type="NCBI Taxonomy" id="253824"/>
    <lineage>
        <taxon>Bacteria</taxon>
        <taxon>Bacillati</taxon>
        <taxon>Actinomycetota</taxon>
        <taxon>Actinomycetes</taxon>
        <taxon>Propionibacteriales</taxon>
        <taxon>Nocardioidaceae</taxon>
        <taxon>environmental samples</taxon>
    </lineage>
</organism>
<name>A0A6J4M5E1_9ACTN</name>
<gene>
    <name evidence="1" type="ORF">AVDCRST_MAG29-2224</name>
</gene>
<evidence type="ECO:0000313" key="1">
    <source>
        <dbReference type="EMBL" id="CAA9350724.1"/>
    </source>
</evidence>
<dbReference type="Pfam" id="PF11452">
    <property type="entry name" value="DUF3000"/>
    <property type="match status" value="1"/>
</dbReference>
<protein>
    <submittedName>
        <fullName evidence="1">Uncharacterized protein Q1 colocalized with Q</fullName>
    </submittedName>
</protein>
<accession>A0A6J4M5E1</accession>
<proteinExistence type="predicted"/>
<dbReference type="InterPro" id="IPR021555">
    <property type="entry name" value="DUF3000"/>
</dbReference>